<keyword evidence="2" id="KW-1185">Reference proteome</keyword>
<comment type="caution">
    <text evidence="1">The sequence shown here is derived from an EMBL/GenBank/DDBJ whole genome shotgun (WGS) entry which is preliminary data.</text>
</comment>
<dbReference type="EMBL" id="JAUOTP010000003">
    <property type="protein sequence ID" value="MDO6414198.1"/>
    <property type="molecule type" value="Genomic_DNA"/>
</dbReference>
<evidence type="ECO:0000313" key="2">
    <source>
        <dbReference type="Proteomes" id="UP001169764"/>
    </source>
</evidence>
<accession>A0ABT8Y7B1</accession>
<gene>
    <name evidence="1" type="ORF">Q4F19_07375</name>
</gene>
<reference evidence="1" key="1">
    <citation type="submission" date="2023-07" db="EMBL/GenBank/DDBJ databases">
        <authorList>
            <person name="Kim M."/>
        </authorList>
    </citation>
    <scope>NUCLEOTIDE SEQUENCE</scope>
    <source>
        <strain evidence="1">BIUV-7</strain>
    </source>
</reference>
<organism evidence="1 2">
    <name type="scientific">Sphingomonas natans</name>
    <dbReference type="NCBI Taxonomy" id="3063330"/>
    <lineage>
        <taxon>Bacteria</taxon>
        <taxon>Pseudomonadati</taxon>
        <taxon>Pseudomonadota</taxon>
        <taxon>Alphaproteobacteria</taxon>
        <taxon>Sphingomonadales</taxon>
        <taxon>Sphingomonadaceae</taxon>
        <taxon>Sphingomonas</taxon>
    </lineage>
</organism>
<name>A0ABT8Y7B1_9SPHN</name>
<dbReference type="Proteomes" id="UP001169764">
    <property type="component" value="Unassembled WGS sequence"/>
</dbReference>
<protein>
    <submittedName>
        <fullName evidence="1">Uncharacterized protein</fullName>
    </submittedName>
</protein>
<proteinExistence type="predicted"/>
<sequence length="114" mass="12338">MGQLLSDRAGAIAVEPDLHVLCIVYRLLVDGDGNTVSSVAQQSLDGCDENKGVAFERHRISIQQIARKPDLCEIIGHCEEGIVQRRDAGTLRKSRLDSLGIEPGDDVTFLIPAA</sequence>
<evidence type="ECO:0000313" key="1">
    <source>
        <dbReference type="EMBL" id="MDO6414198.1"/>
    </source>
</evidence>